<dbReference type="AlphaFoldDB" id="A0A017T6G5"/>
<dbReference type="OrthoDB" id="5519043at2"/>
<evidence type="ECO:0000313" key="1">
    <source>
        <dbReference type="EMBL" id="EYF04824.1"/>
    </source>
</evidence>
<comment type="caution">
    <text evidence="1">The sequence shown here is derived from an EMBL/GenBank/DDBJ whole genome shotgun (WGS) entry which is preliminary data.</text>
</comment>
<keyword evidence="2" id="KW-1185">Reference proteome</keyword>
<evidence type="ECO:0000313" key="2">
    <source>
        <dbReference type="Proteomes" id="UP000019678"/>
    </source>
</evidence>
<reference evidence="1 2" key="1">
    <citation type="submission" date="2013-05" db="EMBL/GenBank/DDBJ databases">
        <title>Genome assembly of Chondromyces apiculatus DSM 436.</title>
        <authorList>
            <person name="Sharma G."/>
            <person name="Khatri I."/>
            <person name="Kaur C."/>
            <person name="Mayilraj S."/>
            <person name="Subramanian S."/>
        </authorList>
    </citation>
    <scope>NUCLEOTIDE SEQUENCE [LARGE SCALE GENOMIC DNA]</scope>
    <source>
        <strain evidence="1 2">DSM 436</strain>
    </source>
</reference>
<accession>A0A017T6G5</accession>
<dbReference type="Proteomes" id="UP000019678">
    <property type="component" value="Unassembled WGS sequence"/>
</dbReference>
<proteinExistence type="predicted"/>
<gene>
    <name evidence="1" type="ORF">CAP_3850</name>
</gene>
<dbReference type="EMBL" id="ASRX01000029">
    <property type="protein sequence ID" value="EYF04824.1"/>
    <property type="molecule type" value="Genomic_DNA"/>
</dbReference>
<organism evidence="1 2">
    <name type="scientific">Chondromyces apiculatus DSM 436</name>
    <dbReference type="NCBI Taxonomy" id="1192034"/>
    <lineage>
        <taxon>Bacteria</taxon>
        <taxon>Pseudomonadati</taxon>
        <taxon>Myxococcota</taxon>
        <taxon>Polyangia</taxon>
        <taxon>Polyangiales</taxon>
        <taxon>Polyangiaceae</taxon>
        <taxon>Chondromyces</taxon>
    </lineage>
</organism>
<dbReference type="RefSeq" id="WP_044243387.1">
    <property type="nucleotide sequence ID" value="NZ_ASRX01000029.1"/>
</dbReference>
<name>A0A017T6G5_9BACT</name>
<sequence>MSKLRHPTLAAWQRNHEDGSYSAEIRGWNLKVWWVPEKPGVKRGFLWEATGPAEQKLASSVPTEEIEVAMATAEECVAPDPEKHETKIVD</sequence>
<protein>
    <submittedName>
        <fullName evidence="1">Uncharacterized protein</fullName>
    </submittedName>
</protein>